<keyword evidence="3" id="KW-1185">Reference proteome</keyword>
<gene>
    <name evidence="2" type="ORF">HJA_16819</name>
</gene>
<evidence type="ECO:0000313" key="3">
    <source>
        <dbReference type="Proteomes" id="UP000024816"/>
    </source>
</evidence>
<dbReference type="STRING" id="1280952.HJA_16819"/>
<dbReference type="RefSeq" id="WP_035584661.1">
    <property type="nucleotide sequence ID" value="NZ_ARYJ01000018.1"/>
</dbReference>
<dbReference type="PATRIC" id="fig|1280952.3.peg.3366"/>
<accession>A0A059F679</accession>
<proteinExistence type="predicted"/>
<evidence type="ECO:0000256" key="1">
    <source>
        <dbReference type="SAM" id="SignalP"/>
    </source>
</evidence>
<comment type="caution">
    <text evidence="2">The sequence shown here is derived from an EMBL/GenBank/DDBJ whole genome shotgun (WGS) entry which is preliminary data.</text>
</comment>
<name>A0A059F679_9PROT</name>
<feature type="signal peptide" evidence="1">
    <location>
        <begin position="1"/>
        <end position="19"/>
    </location>
</feature>
<dbReference type="AlphaFoldDB" id="A0A059F679"/>
<keyword evidence="1" id="KW-0732">Signal</keyword>
<sequence length="126" mass="13411">MNRLLIAAILALAAPVAAADAASSARDLARCQAMSATFKPKQEEIVKLKDARDAQAEIVETKGEAWDDVEVMRNLSKAHAATADAAKADYETAKADLLRMELGLQEAVTALNADFDAYNQTCATAD</sequence>
<protein>
    <submittedName>
        <fullName evidence="2">Uncharacterized protein</fullName>
    </submittedName>
</protein>
<reference evidence="2 3" key="1">
    <citation type="journal article" date="2014" name="Antonie Van Leeuwenhoek">
        <title>Hyphomonas beringensis sp. nov. and Hyphomonas chukchiensis sp. nov., isolated from surface seawater of the Bering Sea and Chukchi Sea.</title>
        <authorList>
            <person name="Li C."/>
            <person name="Lai Q."/>
            <person name="Li G."/>
            <person name="Dong C."/>
            <person name="Wang J."/>
            <person name="Liao Y."/>
            <person name="Shao Z."/>
        </authorList>
    </citation>
    <scope>NUCLEOTIDE SEQUENCE [LARGE SCALE GENOMIC DNA]</scope>
    <source>
        <strain evidence="2 3">VP2</strain>
    </source>
</reference>
<feature type="chain" id="PRO_5001572000" evidence="1">
    <location>
        <begin position="20"/>
        <end position="126"/>
    </location>
</feature>
<organism evidence="2 3">
    <name type="scientific">Hyphomonas jannaschiana VP2</name>
    <dbReference type="NCBI Taxonomy" id="1280952"/>
    <lineage>
        <taxon>Bacteria</taxon>
        <taxon>Pseudomonadati</taxon>
        <taxon>Pseudomonadota</taxon>
        <taxon>Alphaproteobacteria</taxon>
        <taxon>Hyphomonadales</taxon>
        <taxon>Hyphomonadaceae</taxon>
        <taxon>Hyphomonas</taxon>
    </lineage>
</organism>
<dbReference type="OrthoDB" id="7631537at2"/>
<dbReference type="EMBL" id="ARYJ01000018">
    <property type="protein sequence ID" value="KCZ83772.1"/>
    <property type="molecule type" value="Genomic_DNA"/>
</dbReference>
<dbReference type="Proteomes" id="UP000024816">
    <property type="component" value="Unassembled WGS sequence"/>
</dbReference>
<evidence type="ECO:0000313" key="2">
    <source>
        <dbReference type="EMBL" id="KCZ83772.1"/>
    </source>
</evidence>